<dbReference type="InterPro" id="IPR017871">
    <property type="entry name" value="ABC_transporter-like_CS"/>
</dbReference>
<dbReference type="CDD" id="cd18548">
    <property type="entry name" value="ABC_6TM_Tm287_like"/>
    <property type="match status" value="1"/>
</dbReference>
<dbReference type="InterPro" id="IPR027417">
    <property type="entry name" value="P-loop_NTPase"/>
</dbReference>
<dbReference type="GO" id="GO:0015421">
    <property type="term" value="F:ABC-type oligopeptide transporter activity"/>
    <property type="evidence" value="ECO:0007669"/>
    <property type="project" value="TreeGrafter"/>
</dbReference>
<dbReference type="PROSITE" id="PS50893">
    <property type="entry name" value="ABC_TRANSPORTER_2"/>
    <property type="match status" value="1"/>
</dbReference>
<dbReference type="SUPFAM" id="SSF90123">
    <property type="entry name" value="ABC transporter transmembrane region"/>
    <property type="match status" value="1"/>
</dbReference>
<feature type="transmembrane region" description="Helical" evidence="9">
    <location>
        <begin position="155"/>
        <end position="173"/>
    </location>
</feature>
<evidence type="ECO:0000313" key="13">
    <source>
        <dbReference type="Proteomes" id="UP000789845"/>
    </source>
</evidence>
<dbReference type="Gene3D" id="3.40.50.300">
    <property type="entry name" value="P-loop containing nucleotide triphosphate hydrolases"/>
    <property type="match status" value="1"/>
</dbReference>
<evidence type="ECO:0000259" key="10">
    <source>
        <dbReference type="PROSITE" id="PS50893"/>
    </source>
</evidence>
<dbReference type="RefSeq" id="WP_230495530.1">
    <property type="nucleotide sequence ID" value="NZ_CAKJTG010000004.1"/>
</dbReference>
<evidence type="ECO:0000313" key="12">
    <source>
        <dbReference type="EMBL" id="CAG9607265.1"/>
    </source>
</evidence>
<dbReference type="FunFam" id="3.40.50.300:FF:000221">
    <property type="entry name" value="Multidrug ABC transporter ATP-binding protein"/>
    <property type="match status" value="1"/>
</dbReference>
<protein>
    <submittedName>
        <fullName evidence="12">ABC transporter ATP-binding protein</fullName>
    </submittedName>
</protein>
<dbReference type="GO" id="GO:0005524">
    <property type="term" value="F:ATP binding"/>
    <property type="evidence" value="ECO:0007669"/>
    <property type="project" value="UniProtKB-KW"/>
</dbReference>
<name>A0A9C7G856_9BACI</name>
<dbReference type="SUPFAM" id="SSF52540">
    <property type="entry name" value="P-loop containing nucleoside triphosphate hydrolases"/>
    <property type="match status" value="1"/>
</dbReference>
<feature type="domain" description="ABC transmembrane type-1" evidence="11">
    <location>
        <begin position="17"/>
        <end position="298"/>
    </location>
</feature>
<dbReference type="PROSITE" id="PS00211">
    <property type="entry name" value="ABC_TRANSPORTER_1"/>
    <property type="match status" value="1"/>
</dbReference>
<dbReference type="AlphaFoldDB" id="A0A9C7G856"/>
<keyword evidence="5" id="KW-0547">Nucleotide-binding</keyword>
<evidence type="ECO:0000256" key="8">
    <source>
        <dbReference type="ARBA" id="ARBA00023136"/>
    </source>
</evidence>
<comment type="caution">
    <text evidence="12">The sequence shown here is derived from an EMBL/GenBank/DDBJ whole genome shotgun (WGS) entry which is preliminary data.</text>
</comment>
<keyword evidence="2" id="KW-0813">Transport</keyword>
<dbReference type="SMART" id="SM00382">
    <property type="entry name" value="AAA"/>
    <property type="match status" value="1"/>
</dbReference>
<dbReference type="PANTHER" id="PTHR43394">
    <property type="entry name" value="ATP-DEPENDENT PERMEASE MDL1, MITOCHONDRIAL"/>
    <property type="match status" value="1"/>
</dbReference>
<keyword evidence="3" id="KW-1003">Cell membrane</keyword>
<keyword evidence="7 9" id="KW-1133">Transmembrane helix</keyword>
<dbReference type="PANTHER" id="PTHR43394:SF1">
    <property type="entry name" value="ATP-BINDING CASSETTE SUB-FAMILY B MEMBER 10, MITOCHONDRIAL"/>
    <property type="match status" value="1"/>
</dbReference>
<sequence length="576" mass="64448">MLKVFSYLKPYRLHINIALFLMLVELMVELVQPLLMAKIIDEGIMNRDLSIVLIWGGVMLGISLIAFTSGIVNSFFAAHTSQSFGHEVRSQLFMKVQSFSFAHLSRYPASSLITRMTNDVTQIQNTVFMSLRIMLRAPLLVIGGVAMALTVNVKLALIFVVLIPFLIVLLVWAMKKAGVLFKSVQGKLDRVNGVMRENLSGMRVIKAFYRGKHEEKRFSESNDALMEKTMSALRLIEFTMPALMVIMNLSIIVVLWYGNIDINRGDIKVGEVVAVVQYGTRVSQALSIVSMIVMVFSRAKASTERISEILSVEEDHLENHDPDTTAKNLNGQIEFVDVTFRYPGTTRPVLENVSLIAKPGETIAIMGATGSGKTSLVQLILRLYELEKGEVLADNENIRTLDLESIRRQIGLVPQEGFLFTGTIKENLSWGKEDLTNEEMLEATKDAQIHETIMKLHDQYLTRIGQKGVNLSGGQKQRLSIARALIRKPKILILDDSTSALDLKTEANLLLALKKYTCTTFIITQKVSTAKEADQILLLDEGMLLAKGTHEELLQQSSLYQQIYQSQFGEGESHYA</sequence>
<feature type="domain" description="ABC transporter" evidence="10">
    <location>
        <begin position="333"/>
        <end position="566"/>
    </location>
</feature>
<dbReference type="Pfam" id="PF00664">
    <property type="entry name" value="ABC_membrane"/>
    <property type="match status" value="1"/>
</dbReference>
<evidence type="ECO:0000256" key="1">
    <source>
        <dbReference type="ARBA" id="ARBA00004651"/>
    </source>
</evidence>
<evidence type="ECO:0000259" key="11">
    <source>
        <dbReference type="PROSITE" id="PS50929"/>
    </source>
</evidence>
<evidence type="ECO:0000256" key="4">
    <source>
        <dbReference type="ARBA" id="ARBA00022692"/>
    </source>
</evidence>
<feature type="transmembrane region" description="Helical" evidence="9">
    <location>
        <begin position="15"/>
        <end position="37"/>
    </location>
</feature>
<dbReference type="InterPro" id="IPR039421">
    <property type="entry name" value="Type_1_exporter"/>
</dbReference>
<proteinExistence type="predicted"/>
<dbReference type="Proteomes" id="UP000789845">
    <property type="component" value="Unassembled WGS sequence"/>
</dbReference>
<reference evidence="12" key="1">
    <citation type="submission" date="2021-10" db="EMBL/GenBank/DDBJ databases">
        <authorList>
            <person name="Criscuolo A."/>
        </authorList>
    </citation>
    <scope>NUCLEOTIDE SEQUENCE</scope>
    <source>
        <strain evidence="12">CIP111885</strain>
    </source>
</reference>
<dbReference type="PROSITE" id="PS50929">
    <property type="entry name" value="ABC_TM1F"/>
    <property type="match status" value="1"/>
</dbReference>
<organism evidence="12 13">
    <name type="scientific">Pseudoneobacillus rhizosphaerae</name>
    <dbReference type="NCBI Taxonomy" id="2880968"/>
    <lineage>
        <taxon>Bacteria</taxon>
        <taxon>Bacillati</taxon>
        <taxon>Bacillota</taxon>
        <taxon>Bacilli</taxon>
        <taxon>Bacillales</taxon>
        <taxon>Bacillaceae</taxon>
        <taxon>Pseudoneobacillus</taxon>
    </lineage>
</organism>
<evidence type="ECO:0000256" key="2">
    <source>
        <dbReference type="ARBA" id="ARBA00022448"/>
    </source>
</evidence>
<keyword evidence="6 12" id="KW-0067">ATP-binding</keyword>
<dbReference type="EMBL" id="CAKJTG010000004">
    <property type="protein sequence ID" value="CAG9607265.1"/>
    <property type="molecule type" value="Genomic_DNA"/>
</dbReference>
<evidence type="ECO:0000256" key="6">
    <source>
        <dbReference type="ARBA" id="ARBA00022840"/>
    </source>
</evidence>
<dbReference type="InterPro" id="IPR003593">
    <property type="entry name" value="AAA+_ATPase"/>
</dbReference>
<dbReference type="GO" id="GO:0016887">
    <property type="term" value="F:ATP hydrolysis activity"/>
    <property type="evidence" value="ECO:0007669"/>
    <property type="project" value="InterPro"/>
</dbReference>
<evidence type="ECO:0000256" key="9">
    <source>
        <dbReference type="SAM" id="Phobius"/>
    </source>
</evidence>
<dbReference type="InterPro" id="IPR003439">
    <property type="entry name" value="ABC_transporter-like_ATP-bd"/>
</dbReference>
<feature type="transmembrane region" description="Helical" evidence="9">
    <location>
        <begin position="130"/>
        <end position="149"/>
    </location>
</feature>
<keyword evidence="8 9" id="KW-0472">Membrane</keyword>
<accession>A0A9C7G856</accession>
<comment type="subcellular location">
    <subcellularLocation>
        <location evidence="1">Cell membrane</location>
        <topology evidence="1">Multi-pass membrane protein</topology>
    </subcellularLocation>
</comment>
<evidence type="ECO:0000256" key="7">
    <source>
        <dbReference type="ARBA" id="ARBA00022989"/>
    </source>
</evidence>
<gene>
    <name evidence="12" type="ORF">NEOCIP111885_00955</name>
</gene>
<feature type="transmembrane region" description="Helical" evidence="9">
    <location>
        <begin position="49"/>
        <end position="72"/>
    </location>
</feature>
<dbReference type="Pfam" id="PF00005">
    <property type="entry name" value="ABC_tran"/>
    <property type="match status" value="1"/>
</dbReference>
<dbReference type="InterPro" id="IPR011527">
    <property type="entry name" value="ABC1_TM_dom"/>
</dbReference>
<keyword evidence="4 9" id="KW-0812">Transmembrane</keyword>
<evidence type="ECO:0000256" key="5">
    <source>
        <dbReference type="ARBA" id="ARBA00022741"/>
    </source>
</evidence>
<dbReference type="GO" id="GO:0005886">
    <property type="term" value="C:plasma membrane"/>
    <property type="evidence" value="ECO:0007669"/>
    <property type="project" value="UniProtKB-SubCell"/>
</dbReference>
<dbReference type="InterPro" id="IPR036640">
    <property type="entry name" value="ABC1_TM_sf"/>
</dbReference>
<evidence type="ECO:0000256" key="3">
    <source>
        <dbReference type="ARBA" id="ARBA00022475"/>
    </source>
</evidence>
<keyword evidence="13" id="KW-1185">Reference proteome</keyword>
<dbReference type="Gene3D" id="1.20.1560.10">
    <property type="entry name" value="ABC transporter type 1, transmembrane domain"/>
    <property type="match status" value="1"/>
</dbReference>
<feature type="transmembrane region" description="Helical" evidence="9">
    <location>
        <begin position="235"/>
        <end position="258"/>
    </location>
</feature>